<reference evidence="3" key="1">
    <citation type="journal article" date="2019" name="Int. J. Syst. Evol. Microbiol.">
        <title>The Global Catalogue of Microorganisms (GCM) 10K type strain sequencing project: providing services to taxonomists for standard genome sequencing and annotation.</title>
        <authorList>
            <consortium name="The Broad Institute Genomics Platform"/>
            <consortium name="The Broad Institute Genome Sequencing Center for Infectious Disease"/>
            <person name="Wu L."/>
            <person name="Ma J."/>
        </authorList>
    </citation>
    <scope>NUCLEOTIDE SEQUENCE [LARGE SCALE GENOMIC DNA]</scope>
    <source>
        <strain evidence="3">NBRC 113072</strain>
    </source>
</reference>
<keyword evidence="3" id="KW-1185">Reference proteome</keyword>
<protein>
    <submittedName>
        <fullName evidence="2">Uncharacterized protein</fullName>
    </submittedName>
</protein>
<proteinExistence type="predicted"/>
<evidence type="ECO:0000313" key="2">
    <source>
        <dbReference type="EMBL" id="GMA41004.1"/>
    </source>
</evidence>
<comment type="caution">
    <text evidence="2">The sequence shown here is derived from an EMBL/GenBank/DDBJ whole genome shotgun (WGS) entry which is preliminary data.</text>
</comment>
<gene>
    <name evidence="2" type="ORF">GCM10025883_30490</name>
</gene>
<sequence>MSVFGWFRRHAAEVNVETGRSYPTTEVGSFAHGACARCDWKGPGRRARSMAEDDAELHAAEPHGSEAPCAESSCAEPHAPTSPADDDALQPHLTQ</sequence>
<dbReference type="EMBL" id="BSUO01000001">
    <property type="protein sequence ID" value="GMA41004.1"/>
    <property type="molecule type" value="Genomic_DNA"/>
</dbReference>
<accession>A0ABQ6ISU1</accession>
<evidence type="ECO:0000256" key="1">
    <source>
        <dbReference type="SAM" id="MobiDB-lite"/>
    </source>
</evidence>
<organism evidence="2 3">
    <name type="scientific">Mobilicoccus caccae</name>
    <dbReference type="NCBI Taxonomy" id="1859295"/>
    <lineage>
        <taxon>Bacteria</taxon>
        <taxon>Bacillati</taxon>
        <taxon>Actinomycetota</taxon>
        <taxon>Actinomycetes</taxon>
        <taxon>Micrococcales</taxon>
        <taxon>Dermatophilaceae</taxon>
        <taxon>Mobilicoccus</taxon>
    </lineage>
</organism>
<dbReference type="Proteomes" id="UP001157126">
    <property type="component" value="Unassembled WGS sequence"/>
</dbReference>
<evidence type="ECO:0000313" key="3">
    <source>
        <dbReference type="Proteomes" id="UP001157126"/>
    </source>
</evidence>
<name>A0ABQ6ISU1_9MICO</name>
<feature type="region of interest" description="Disordered" evidence="1">
    <location>
        <begin position="42"/>
        <end position="95"/>
    </location>
</feature>